<gene>
    <name evidence="2" type="ORF">VITFI_CDS1396</name>
</gene>
<feature type="compositionally biased region" description="Low complexity" evidence="1">
    <location>
        <begin position="212"/>
        <end position="249"/>
    </location>
</feature>
<protein>
    <submittedName>
        <fullName evidence="2">Uncharacterized protein</fullName>
    </submittedName>
</protein>
<dbReference type="Proteomes" id="UP000199729">
    <property type="component" value="Chromosome"/>
</dbReference>
<accession>A0A221KDQ6</accession>
<feature type="compositionally biased region" description="Low complexity" evidence="1">
    <location>
        <begin position="115"/>
        <end position="131"/>
    </location>
</feature>
<proteinExistence type="predicted"/>
<sequence>MTTASPFGAFVPGFDFLQGLVKNAGAALPNVGQWVAPTLDPAELEKRINELRTVQFWLEQNARMIGTTIQAMEVQRMTLSTLKSMNVSAKDLREAMTLKMPSVAAAPAPTPAPAPATASAPAASTTAANPAAPMPGVVDPMAWWGALTQQFTEIASSAMKDGRAEAARETMGAMMKQSLDAAGETFKQAVAMPAAVAQQAAEVANAAVQASVSAKRTRKSAASAAPTADAAADAASDTPPPAAEEAPAAKPRRTTRKTSD</sequence>
<feature type="region of interest" description="Disordered" evidence="1">
    <location>
        <begin position="212"/>
        <end position="260"/>
    </location>
</feature>
<dbReference type="EMBL" id="CP022423">
    <property type="protein sequence ID" value="ASM77174.1"/>
    <property type="molecule type" value="Genomic_DNA"/>
</dbReference>
<evidence type="ECO:0000313" key="3">
    <source>
        <dbReference type="Proteomes" id="UP000199729"/>
    </source>
</evidence>
<dbReference type="NCBIfam" id="NF043076">
    <property type="entry name" value="PHA_gran_PhaM"/>
    <property type="match status" value="1"/>
</dbReference>
<dbReference type="KEGG" id="vff:VITFI_CDS1396"/>
<feature type="compositionally biased region" description="Basic residues" evidence="1">
    <location>
        <begin position="250"/>
        <end position="260"/>
    </location>
</feature>
<name>A0A221KDQ6_VITFI</name>
<reference evidence="2 3" key="1">
    <citation type="submission" date="2017-07" db="EMBL/GenBank/DDBJ databases">
        <title>Complete Genome Sequence of the cosmetic ferment Vitreoscilla filiformis (ATCC15551).</title>
        <authorList>
            <person name="Contreras S."/>
            <person name="Sagory-Zalkind P."/>
            <person name="Blanquart H."/>
            <person name="Iltis A."/>
            <person name="Morand S.C."/>
        </authorList>
    </citation>
    <scope>NUCLEOTIDE SEQUENCE [LARGE SCALE GENOMIC DNA]</scope>
    <source>
        <strain evidence="2 3">ATCC 15551</strain>
    </source>
</reference>
<feature type="region of interest" description="Disordered" evidence="1">
    <location>
        <begin position="105"/>
        <end position="131"/>
    </location>
</feature>
<dbReference type="AlphaFoldDB" id="A0A221KDQ6"/>
<dbReference type="InterPro" id="IPR050026">
    <property type="entry name" value="PHA_gran_PhaM_N"/>
</dbReference>
<evidence type="ECO:0000313" key="2">
    <source>
        <dbReference type="EMBL" id="ASM77174.1"/>
    </source>
</evidence>
<organism evidence="2 3">
    <name type="scientific">Vitreoscilla filiformis</name>
    <dbReference type="NCBI Taxonomy" id="63"/>
    <lineage>
        <taxon>Bacteria</taxon>
        <taxon>Pseudomonadati</taxon>
        <taxon>Pseudomonadota</taxon>
        <taxon>Betaproteobacteria</taxon>
        <taxon>Neisseriales</taxon>
        <taxon>Neisseriaceae</taxon>
        <taxon>Vitreoscilla</taxon>
    </lineage>
</organism>
<keyword evidence="3" id="KW-1185">Reference proteome</keyword>
<dbReference type="RefSeq" id="WP_089416359.1">
    <property type="nucleotide sequence ID" value="NZ_CP022423.1"/>
</dbReference>
<evidence type="ECO:0000256" key="1">
    <source>
        <dbReference type="SAM" id="MobiDB-lite"/>
    </source>
</evidence>
<dbReference type="OrthoDB" id="8566581at2"/>